<accession>A0AAE0ET81</accession>
<sequence length="96" mass="10804">MASQRAPSAAENVTCNHIVIGSSTDPRPQAFSRVEAMANRHRQLFSTGSLSLHVASFHSRQAYNQQADHTATPYITYLLFIKERLQNASFRAKRSR</sequence>
<gene>
    <name evidence="1" type="ORF">CYMTET_50912</name>
</gene>
<evidence type="ECO:0000313" key="2">
    <source>
        <dbReference type="Proteomes" id="UP001190700"/>
    </source>
</evidence>
<dbReference type="AlphaFoldDB" id="A0AAE0ET81"/>
<keyword evidence="2" id="KW-1185">Reference proteome</keyword>
<comment type="caution">
    <text evidence="1">The sequence shown here is derived from an EMBL/GenBank/DDBJ whole genome shotgun (WGS) entry which is preliminary data.</text>
</comment>
<reference evidence="1 2" key="1">
    <citation type="journal article" date="2015" name="Genome Biol. Evol.">
        <title>Comparative Genomics of a Bacterivorous Green Alga Reveals Evolutionary Causalities and Consequences of Phago-Mixotrophic Mode of Nutrition.</title>
        <authorList>
            <person name="Burns J.A."/>
            <person name="Paasch A."/>
            <person name="Narechania A."/>
            <person name="Kim E."/>
        </authorList>
    </citation>
    <scope>NUCLEOTIDE SEQUENCE [LARGE SCALE GENOMIC DNA]</scope>
    <source>
        <strain evidence="1 2">PLY_AMNH</strain>
    </source>
</reference>
<name>A0AAE0ET81_9CHLO</name>
<organism evidence="1 2">
    <name type="scientific">Cymbomonas tetramitiformis</name>
    <dbReference type="NCBI Taxonomy" id="36881"/>
    <lineage>
        <taxon>Eukaryota</taxon>
        <taxon>Viridiplantae</taxon>
        <taxon>Chlorophyta</taxon>
        <taxon>Pyramimonadophyceae</taxon>
        <taxon>Pyramimonadales</taxon>
        <taxon>Pyramimonadaceae</taxon>
        <taxon>Cymbomonas</taxon>
    </lineage>
</organism>
<dbReference type="Proteomes" id="UP001190700">
    <property type="component" value="Unassembled WGS sequence"/>
</dbReference>
<proteinExistence type="predicted"/>
<protein>
    <submittedName>
        <fullName evidence="1">Translation termination factor eRF1</fullName>
    </submittedName>
</protein>
<evidence type="ECO:0000313" key="1">
    <source>
        <dbReference type="EMBL" id="KAK3239137.1"/>
    </source>
</evidence>
<dbReference type="EMBL" id="LGRX02034017">
    <property type="protein sequence ID" value="KAK3239137.1"/>
    <property type="molecule type" value="Genomic_DNA"/>
</dbReference>